<comment type="similarity">
    <text evidence="8 9">Belongs to the TonB-dependent receptor family.</text>
</comment>
<dbReference type="SUPFAM" id="SSF49464">
    <property type="entry name" value="Carboxypeptidase regulatory domain-like"/>
    <property type="match status" value="1"/>
</dbReference>
<dbReference type="InterPro" id="IPR039426">
    <property type="entry name" value="TonB-dep_rcpt-like"/>
</dbReference>
<evidence type="ECO:0000256" key="5">
    <source>
        <dbReference type="ARBA" id="ARBA00023077"/>
    </source>
</evidence>
<dbReference type="InterPro" id="IPR036942">
    <property type="entry name" value="Beta-barrel_TonB_sf"/>
</dbReference>
<feature type="domain" description="TonB-dependent receptor-like beta-barrel" evidence="11">
    <location>
        <begin position="409"/>
        <end position="933"/>
    </location>
</feature>
<accession>A0A1H3XZ13</accession>
<dbReference type="Gene3D" id="2.170.130.10">
    <property type="entry name" value="TonB-dependent receptor, plug domain"/>
    <property type="match status" value="1"/>
</dbReference>
<keyword evidence="14" id="KW-1185">Reference proteome</keyword>
<dbReference type="InterPro" id="IPR037066">
    <property type="entry name" value="Plug_dom_sf"/>
</dbReference>
<dbReference type="PROSITE" id="PS52016">
    <property type="entry name" value="TONB_DEPENDENT_REC_3"/>
    <property type="match status" value="1"/>
</dbReference>
<dbReference type="Pfam" id="PF07715">
    <property type="entry name" value="Plug"/>
    <property type="match status" value="1"/>
</dbReference>
<dbReference type="NCBIfam" id="TIGR04056">
    <property type="entry name" value="OMP_RagA_SusC"/>
    <property type="match status" value="1"/>
</dbReference>
<dbReference type="AlphaFoldDB" id="A0A1H3XZ13"/>
<dbReference type="EMBL" id="FNQY01000007">
    <property type="protein sequence ID" value="SEA04695.1"/>
    <property type="molecule type" value="Genomic_DNA"/>
</dbReference>
<dbReference type="OrthoDB" id="9768177at2"/>
<gene>
    <name evidence="13" type="ORF">SAMN05192529_1076</name>
</gene>
<evidence type="ECO:0000313" key="13">
    <source>
        <dbReference type="EMBL" id="SEA04695.1"/>
    </source>
</evidence>
<dbReference type="GO" id="GO:0009279">
    <property type="term" value="C:cell outer membrane"/>
    <property type="evidence" value="ECO:0007669"/>
    <property type="project" value="UniProtKB-SubCell"/>
</dbReference>
<dbReference type="InterPro" id="IPR000531">
    <property type="entry name" value="Beta-barrel_TonB"/>
</dbReference>
<dbReference type="Proteomes" id="UP000199041">
    <property type="component" value="Unassembled WGS sequence"/>
</dbReference>
<protein>
    <submittedName>
        <fullName evidence="13">TonB-linked outer membrane protein, SusC/RagA family</fullName>
    </submittedName>
</protein>
<dbReference type="Pfam" id="PF13715">
    <property type="entry name" value="CarbopepD_reg_2"/>
    <property type="match status" value="1"/>
</dbReference>
<dbReference type="NCBIfam" id="TIGR04057">
    <property type="entry name" value="SusC_RagA_signa"/>
    <property type="match status" value="1"/>
</dbReference>
<evidence type="ECO:0000313" key="14">
    <source>
        <dbReference type="Proteomes" id="UP000199041"/>
    </source>
</evidence>
<keyword evidence="4 8" id="KW-0812">Transmembrane</keyword>
<dbReference type="SUPFAM" id="SSF56935">
    <property type="entry name" value="Porins"/>
    <property type="match status" value="1"/>
</dbReference>
<evidence type="ECO:0000256" key="8">
    <source>
        <dbReference type="PROSITE-ProRule" id="PRU01360"/>
    </source>
</evidence>
<evidence type="ECO:0000256" key="9">
    <source>
        <dbReference type="RuleBase" id="RU003357"/>
    </source>
</evidence>
<evidence type="ECO:0000256" key="10">
    <source>
        <dbReference type="SAM" id="SignalP"/>
    </source>
</evidence>
<keyword evidence="10" id="KW-0732">Signal</keyword>
<sequence>MKPLLVLLFCFNVLLAAAQQHITGTVTGSNTPLQGVSVHQKDGKASTLTDAEGKYSIDVPSGATLAFSYVGYQDKEVVVGTQTTIDVQLESTASDLSEVVVVGYGTQKKKDLTGAIATVSSKAFQDQPVLNASTALQGRATGVAVNSTSGSPGSTPKIRIRGANSINTTNDPLYVVDGIALASNDLNSINPDDIATMDILKDASATAIYGSRGANGVVIITTKKGAKGAAKITYDGFLSMNKPIKKYDLMDVKTFGNIANLISPGLFNTDTLTTSTDMQSLIFDDAVIQNHNLSITGGSENIHYYISGQYQDQPGVIINNDMKTYGLRANIGGNLTKKLSFNLNMGIKRVNRHNPDAALSYNAFLWPLTEPIYTDADQTQYNRKGSRIITVASQEYMTLKEANVDNFANQAVITGNATYKFTDWLSFTTNIGLDALTSKTATLKNDWISQGNPSSSQSYSENYAIQNSNVLTFHKAYGLHDLTATAVMESSSSKGSGFTATGAGLSSMVDGYNNLALNSTQSITSTYSNWSQLSYVGRVIYNYDNRYMVTGTFRRDGSSKFQNNKWGSFPSIGLGWNVLNESFAKNWKAFSHLKLRGGWGITGNDRISPYTTLGLLSQDQYAYGSSAAYIAYYVGNPATPNLKWETTKQADAGLDVGFFNDRLSITADYYNKNTTDLLLATTIANYNGGGSLYQNVGKVNNKGFELGINATPVTTDNFNWSTYLNLSYNKNMVVDLGEDSLLLLGSTGGILGAQVQALQVGKPMGSFYLTKWAGIYQQADAALGYSAGDNRFVDANGNNVSGGLDDRMVMGSATPKYQLGFGNDITYKDFTLNIYIQGSYGNDIYNENYAIISSSTSASSYPTLKTAANYWTSTNTGAEFPTVGSKTNNNGLYSSHFLQDGSYTRLKNLGLTYRLPKIKNISAASLTLSAQNLFTITKYKGLDPEVAAGSGGDTQAGIDLNTYPSAKTYTLRLNITF</sequence>
<dbReference type="RefSeq" id="WP_091395909.1">
    <property type="nucleotide sequence ID" value="NZ_FNQY01000007.1"/>
</dbReference>
<feature type="domain" description="TonB-dependent receptor plug" evidence="12">
    <location>
        <begin position="108"/>
        <end position="217"/>
    </location>
</feature>
<dbReference type="Gene3D" id="2.60.40.1120">
    <property type="entry name" value="Carboxypeptidase-like, regulatory domain"/>
    <property type="match status" value="1"/>
</dbReference>
<keyword evidence="5 9" id="KW-0798">TonB box</keyword>
<dbReference type="InterPro" id="IPR023996">
    <property type="entry name" value="TonB-dep_OMP_SusC/RagA"/>
</dbReference>
<dbReference type="FunFam" id="2.170.130.10:FF:000008">
    <property type="entry name" value="SusC/RagA family TonB-linked outer membrane protein"/>
    <property type="match status" value="1"/>
</dbReference>
<dbReference type="Gene3D" id="2.40.170.20">
    <property type="entry name" value="TonB-dependent receptor, beta-barrel domain"/>
    <property type="match status" value="1"/>
</dbReference>
<evidence type="ECO:0000256" key="1">
    <source>
        <dbReference type="ARBA" id="ARBA00004571"/>
    </source>
</evidence>
<evidence type="ECO:0000256" key="6">
    <source>
        <dbReference type="ARBA" id="ARBA00023136"/>
    </source>
</evidence>
<evidence type="ECO:0000256" key="7">
    <source>
        <dbReference type="ARBA" id="ARBA00023237"/>
    </source>
</evidence>
<evidence type="ECO:0000256" key="2">
    <source>
        <dbReference type="ARBA" id="ARBA00022448"/>
    </source>
</evidence>
<keyword evidence="7 8" id="KW-0998">Cell outer membrane</keyword>
<dbReference type="InterPro" id="IPR023997">
    <property type="entry name" value="TonB-dep_OMP_SusC/RagA_CS"/>
</dbReference>
<dbReference type="Pfam" id="PF00593">
    <property type="entry name" value="TonB_dep_Rec_b-barrel"/>
    <property type="match status" value="1"/>
</dbReference>
<keyword evidence="2 8" id="KW-0813">Transport</keyword>
<evidence type="ECO:0000259" key="12">
    <source>
        <dbReference type="Pfam" id="PF07715"/>
    </source>
</evidence>
<evidence type="ECO:0000259" key="11">
    <source>
        <dbReference type="Pfam" id="PF00593"/>
    </source>
</evidence>
<comment type="subcellular location">
    <subcellularLocation>
        <location evidence="1 8">Cell outer membrane</location>
        <topology evidence="1 8">Multi-pass membrane protein</topology>
    </subcellularLocation>
</comment>
<name>A0A1H3XZ13_9BACT</name>
<organism evidence="13 14">
    <name type="scientific">Arachidicoccus rhizosphaerae</name>
    <dbReference type="NCBI Taxonomy" id="551991"/>
    <lineage>
        <taxon>Bacteria</taxon>
        <taxon>Pseudomonadati</taxon>
        <taxon>Bacteroidota</taxon>
        <taxon>Chitinophagia</taxon>
        <taxon>Chitinophagales</taxon>
        <taxon>Chitinophagaceae</taxon>
        <taxon>Arachidicoccus</taxon>
    </lineage>
</organism>
<feature type="chain" id="PRO_5011598666" evidence="10">
    <location>
        <begin position="19"/>
        <end position="977"/>
    </location>
</feature>
<dbReference type="STRING" id="551991.SAMN05192529_1076"/>
<evidence type="ECO:0000256" key="3">
    <source>
        <dbReference type="ARBA" id="ARBA00022452"/>
    </source>
</evidence>
<dbReference type="InterPro" id="IPR008969">
    <property type="entry name" value="CarboxyPept-like_regulatory"/>
</dbReference>
<reference evidence="13 14" key="1">
    <citation type="submission" date="2016-10" db="EMBL/GenBank/DDBJ databases">
        <authorList>
            <person name="de Groot N.N."/>
        </authorList>
    </citation>
    <scope>NUCLEOTIDE SEQUENCE [LARGE SCALE GENOMIC DNA]</scope>
    <source>
        <strain evidence="13 14">Vu-144</strain>
    </source>
</reference>
<dbReference type="InterPro" id="IPR012910">
    <property type="entry name" value="Plug_dom"/>
</dbReference>
<keyword evidence="6 8" id="KW-0472">Membrane</keyword>
<evidence type="ECO:0000256" key="4">
    <source>
        <dbReference type="ARBA" id="ARBA00022692"/>
    </source>
</evidence>
<keyword evidence="3 8" id="KW-1134">Transmembrane beta strand</keyword>
<feature type="signal peptide" evidence="10">
    <location>
        <begin position="1"/>
        <end position="18"/>
    </location>
</feature>
<proteinExistence type="inferred from homology"/>